<dbReference type="InterPro" id="IPR013270">
    <property type="entry name" value="CD47_Vset"/>
</dbReference>
<dbReference type="InterPro" id="IPR013147">
    <property type="entry name" value="CD47-like_TM"/>
</dbReference>
<dbReference type="InterPro" id="IPR037805">
    <property type="entry name" value="IgV_CD47"/>
</dbReference>
<evidence type="ECO:0000256" key="2">
    <source>
        <dbReference type="ARBA" id="ARBA00015454"/>
    </source>
</evidence>
<comment type="subcellular location">
    <subcellularLocation>
        <location evidence="1">Cell membrane</location>
        <topology evidence="1">Multi-pass membrane protein</topology>
    </subcellularLocation>
</comment>
<reference evidence="18" key="1">
    <citation type="submission" date="2019-03" db="EMBL/GenBank/DDBJ databases">
        <title>Genome sequencing and reference-guided assembly of Black Bengal Goat (Capra hircus).</title>
        <authorList>
            <person name="Siddiki A.Z."/>
            <person name="Baten A."/>
            <person name="Billah M."/>
            <person name="Alam M.A.U."/>
            <person name="Shawrob K.S.M."/>
            <person name="Saha S."/>
            <person name="Chowdhury M."/>
            <person name="Rahman A.H."/>
            <person name="Stear M."/>
            <person name="Miah G."/>
            <person name="Das G.B."/>
            <person name="Hossain M.M."/>
            <person name="Kumkum M."/>
            <person name="Islam M.S."/>
            <person name="Mollah A.M."/>
            <person name="Ahsan A."/>
            <person name="Tusar F."/>
            <person name="Khan M.K.I."/>
        </authorList>
    </citation>
    <scope>NUCLEOTIDE SEQUENCE [LARGE SCALE GENOMIC DNA]</scope>
</reference>
<dbReference type="InterPro" id="IPR013783">
    <property type="entry name" value="Ig-like_fold"/>
</dbReference>
<evidence type="ECO:0000256" key="9">
    <source>
        <dbReference type="ARBA" id="ARBA00023136"/>
    </source>
</evidence>
<dbReference type="PANTHER" id="PTHR10613">
    <property type="entry name" value="LEUKOCYTE SURFACE ANTIGEN CD47"/>
    <property type="match status" value="1"/>
</dbReference>
<evidence type="ECO:0000256" key="6">
    <source>
        <dbReference type="ARBA" id="ARBA00022729"/>
    </source>
</evidence>
<dbReference type="Pfam" id="PF08204">
    <property type="entry name" value="V-set_CD47"/>
    <property type="match status" value="1"/>
</dbReference>
<dbReference type="InterPro" id="IPR006704">
    <property type="entry name" value="CD47"/>
</dbReference>
<evidence type="ECO:0000256" key="5">
    <source>
        <dbReference type="ARBA" id="ARBA00022692"/>
    </source>
</evidence>
<dbReference type="AlphaFoldDB" id="A0A8C2NB29"/>
<keyword evidence="13" id="KW-0393">Immunoglobulin domain</keyword>
<keyword evidence="6 16" id="KW-0732">Signal</keyword>
<dbReference type="GO" id="GO:0070053">
    <property type="term" value="F:thrombospondin receptor activity"/>
    <property type="evidence" value="ECO:0007669"/>
    <property type="project" value="InterPro"/>
</dbReference>
<feature type="transmembrane region" description="Helical" evidence="15">
    <location>
        <begin position="199"/>
        <end position="220"/>
    </location>
</feature>
<keyword evidence="11" id="KW-0325">Glycoprotein</keyword>
<dbReference type="CDD" id="cd16090">
    <property type="entry name" value="IgV_CD47"/>
    <property type="match status" value="1"/>
</dbReference>
<dbReference type="PANTHER" id="PTHR10613:SF0">
    <property type="entry name" value="LEUKOCYTE SURFACE ANTIGEN CD47"/>
    <property type="match status" value="1"/>
</dbReference>
<evidence type="ECO:0000256" key="12">
    <source>
        <dbReference type="ARBA" id="ARBA00023283"/>
    </source>
</evidence>
<evidence type="ECO:0000256" key="11">
    <source>
        <dbReference type="ARBA" id="ARBA00023180"/>
    </source>
</evidence>
<evidence type="ECO:0000256" key="7">
    <source>
        <dbReference type="ARBA" id="ARBA00022889"/>
    </source>
</evidence>
<evidence type="ECO:0000256" key="4">
    <source>
        <dbReference type="ARBA" id="ARBA00022553"/>
    </source>
</evidence>
<dbReference type="PROSITE" id="PS50835">
    <property type="entry name" value="IG_LIKE"/>
    <property type="match status" value="1"/>
</dbReference>
<dbReference type="Ensembl" id="ENSCHIT00010003516.1">
    <property type="protein sequence ID" value="ENSCHIP00010002595.1"/>
    <property type="gene ID" value="ENSCHIG00010001807.1"/>
</dbReference>
<evidence type="ECO:0000256" key="10">
    <source>
        <dbReference type="ARBA" id="ARBA00023157"/>
    </source>
</evidence>
<keyword evidence="12" id="KW-0873">Pyrrolidone carboxylic acid</keyword>
<dbReference type="FunFam" id="2.60.40.10:FF:000521">
    <property type="entry name" value="leukocyte surface antigen CD47"/>
    <property type="match status" value="1"/>
</dbReference>
<dbReference type="GO" id="GO:0022409">
    <property type="term" value="P:positive regulation of cell-cell adhesion"/>
    <property type="evidence" value="ECO:0007669"/>
    <property type="project" value="InterPro"/>
</dbReference>
<keyword evidence="7" id="KW-0130">Cell adhesion</keyword>
<evidence type="ECO:0000256" key="1">
    <source>
        <dbReference type="ARBA" id="ARBA00004651"/>
    </source>
</evidence>
<organism evidence="18">
    <name type="scientific">Capra hircus</name>
    <name type="common">Goat</name>
    <dbReference type="NCBI Taxonomy" id="9925"/>
    <lineage>
        <taxon>Eukaryota</taxon>
        <taxon>Metazoa</taxon>
        <taxon>Chordata</taxon>
        <taxon>Craniata</taxon>
        <taxon>Vertebrata</taxon>
        <taxon>Euteleostomi</taxon>
        <taxon>Mammalia</taxon>
        <taxon>Eutheria</taxon>
        <taxon>Laurasiatheria</taxon>
        <taxon>Artiodactyla</taxon>
        <taxon>Ruminantia</taxon>
        <taxon>Pecora</taxon>
        <taxon>Bovidae</taxon>
        <taxon>Caprinae</taxon>
        <taxon>Capra</taxon>
    </lineage>
</organism>
<evidence type="ECO:0000256" key="15">
    <source>
        <dbReference type="SAM" id="Phobius"/>
    </source>
</evidence>
<keyword evidence="9 15" id="KW-0472">Membrane</keyword>
<keyword evidence="8 15" id="KW-1133">Transmembrane helix</keyword>
<keyword evidence="3" id="KW-1003">Cell membrane</keyword>
<dbReference type="GO" id="GO:0050729">
    <property type="term" value="P:positive regulation of inflammatory response"/>
    <property type="evidence" value="ECO:0007669"/>
    <property type="project" value="InterPro"/>
</dbReference>
<feature type="domain" description="Ig-like" evidence="17">
    <location>
        <begin position="3"/>
        <end position="125"/>
    </location>
</feature>
<evidence type="ECO:0000259" key="17">
    <source>
        <dbReference type="PROSITE" id="PS50835"/>
    </source>
</evidence>
<evidence type="ECO:0000256" key="14">
    <source>
        <dbReference type="ARBA" id="ARBA00033289"/>
    </source>
</evidence>
<sequence length="275" mass="30220">MWPLVVALLLASVRCGSAQLIFNVIKSVEYTLCNQTVVIPCFVNNVETKNITELYVRWKFKGENIFIFDGSKRMSKPSSNFSSAKITPPELLRGIASLKMDKSDAVVGNYTCEVTELSREGETIIELKYRVVSWFSPNENILIVIFPVLAILLFWGQFGIVSEYSAKNASGLGLIVLPTVILILLHYCVFMIAMGMSSYTISILILQILGYVLSVVGFSLCVSECIPVHGPLLISGLGIIALAELLGLVYMKCVGSSGKETFQASQLPFSLLEQV</sequence>
<dbReference type="GO" id="GO:0098609">
    <property type="term" value="P:cell-cell adhesion"/>
    <property type="evidence" value="ECO:0007669"/>
    <property type="project" value="UniProtKB-ARBA"/>
</dbReference>
<dbReference type="GO" id="GO:0070062">
    <property type="term" value="C:extracellular exosome"/>
    <property type="evidence" value="ECO:0007669"/>
    <property type="project" value="TreeGrafter"/>
</dbReference>
<keyword evidence="5 15" id="KW-0812">Transmembrane</keyword>
<feature type="transmembrane region" description="Helical" evidence="15">
    <location>
        <begin position="232"/>
        <end position="251"/>
    </location>
</feature>
<feature type="signal peptide" evidence="16">
    <location>
        <begin position="1"/>
        <end position="18"/>
    </location>
</feature>
<feature type="transmembrane region" description="Helical" evidence="15">
    <location>
        <begin position="172"/>
        <end position="193"/>
    </location>
</feature>
<evidence type="ECO:0000256" key="8">
    <source>
        <dbReference type="ARBA" id="ARBA00022989"/>
    </source>
</evidence>
<keyword evidence="4" id="KW-0597">Phosphoprotein</keyword>
<evidence type="ECO:0000256" key="13">
    <source>
        <dbReference type="ARBA" id="ARBA00023319"/>
    </source>
</evidence>
<proteinExistence type="predicted"/>
<accession>A0A8C2NB29</accession>
<evidence type="ECO:0000256" key="3">
    <source>
        <dbReference type="ARBA" id="ARBA00022475"/>
    </source>
</evidence>
<feature type="chain" id="PRO_5034305892" description="Leukocyte surface antigen CD47" evidence="16">
    <location>
        <begin position="19"/>
        <end position="275"/>
    </location>
</feature>
<reference evidence="18" key="2">
    <citation type="submission" date="2025-08" db="UniProtKB">
        <authorList>
            <consortium name="Ensembl"/>
        </authorList>
    </citation>
    <scope>IDENTIFICATION</scope>
</reference>
<feature type="transmembrane region" description="Helical" evidence="15">
    <location>
        <begin position="141"/>
        <end position="160"/>
    </location>
</feature>
<dbReference type="GO" id="GO:0050766">
    <property type="term" value="P:positive regulation of phagocytosis"/>
    <property type="evidence" value="ECO:0007669"/>
    <property type="project" value="InterPro"/>
</dbReference>
<evidence type="ECO:0000313" key="18">
    <source>
        <dbReference type="Ensembl" id="ENSCHIP00010002595.1"/>
    </source>
</evidence>
<evidence type="ECO:0000256" key="16">
    <source>
        <dbReference type="SAM" id="SignalP"/>
    </source>
</evidence>
<dbReference type="Pfam" id="PF04549">
    <property type="entry name" value="CD47"/>
    <property type="match status" value="1"/>
</dbReference>
<protein>
    <recommendedName>
        <fullName evidence="2">Leukocyte surface antigen CD47</fullName>
    </recommendedName>
    <alternativeName>
        <fullName evidence="14">Integrin-associated protein</fullName>
    </alternativeName>
</protein>
<keyword evidence="10" id="KW-1015">Disulfide bond</keyword>
<name>A0A8C2NB29_CAPHI</name>
<dbReference type="Gene3D" id="2.60.40.10">
    <property type="entry name" value="Immunoglobulins"/>
    <property type="match status" value="1"/>
</dbReference>
<dbReference type="GO" id="GO:0005886">
    <property type="term" value="C:plasma membrane"/>
    <property type="evidence" value="ECO:0007669"/>
    <property type="project" value="UniProtKB-SubCell"/>
</dbReference>
<dbReference type="InterPro" id="IPR007110">
    <property type="entry name" value="Ig-like_dom"/>
</dbReference>
<dbReference type="GO" id="GO:0002684">
    <property type="term" value="P:positive regulation of immune system process"/>
    <property type="evidence" value="ECO:0007669"/>
    <property type="project" value="UniProtKB-ARBA"/>
</dbReference>